<feature type="domain" description="Amine oxidase" evidence="1">
    <location>
        <begin position="270"/>
        <end position="526"/>
    </location>
</feature>
<dbReference type="AlphaFoldDB" id="A0A101NL28"/>
<dbReference type="Gene3D" id="3.50.50.60">
    <property type="entry name" value="FAD/NAD(P)-binding domain"/>
    <property type="match status" value="1"/>
</dbReference>
<accession>A0A101NL28</accession>
<dbReference type="EMBL" id="LMWL01000031">
    <property type="protein sequence ID" value="KUM95229.1"/>
    <property type="molecule type" value="Genomic_DNA"/>
</dbReference>
<reference evidence="2 3" key="1">
    <citation type="submission" date="2015-10" db="EMBL/GenBank/DDBJ databases">
        <title>Draft genome sequence of Streptomyces cellostaticus DSM 40189, type strain for the species Streptomyces cellostaticus.</title>
        <authorList>
            <person name="Ruckert C."/>
            <person name="Winkler A."/>
            <person name="Kalinowski J."/>
            <person name="Kampfer P."/>
            <person name="Glaeser S."/>
        </authorList>
    </citation>
    <scope>NUCLEOTIDE SEQUENCE [LARGE SCALE GENOMIC DNA]</scope>
    <source>
        <strain evidence="2 3">DSM 40189</strain>
    </source>
</reference>
<evidence type="ECO:0000259" key="1">
    <source>
        <dbReference type="Pfam" id="PF01593"/>
    </source>
</evidence>
<dbReference type="InterPro" id="IPR036188">
    <property type="entry name" value="FAD/NAD-bd_sf"/>
</dbReference>
<organism evidence="2 3">
    <name type="scientific">Streptomyces cellostaticus</name>
    <dbReference type="NCBI Taxonomy" id="67285"/>
    <lineage>
        <taxon>Bacteria</taxon>
        <taxon>Bacillati</taxon>
        <taxon>Actinomycetota</taxon>
        <taxon>Actinomycetes</taxon>
        <taxon>Kitasatosporales</taxon>
        <taxon>Streptomycetaceae</taxon>
        <taxon>Streptomyces</taxon>
    </lineage>
</organism>
<keyword evidence="3" id="KW-1185">Reference proteome</keyword>
<dbReference type="STRING" id="67285.AQI88_17715"/>
<gene>
    <name evidence="2" type="ORF">AQI88_17715</name>
</gene>
<dbReference type="PANTHER" id="PTHR42923">
    <property type="entry name" value="PROTOPORPHYRINOGEN OXIDASE"/>
    <property type="match status" value="1"/>
</dbReference>
<sequence length="569" mass="62581">MTGRSIAVSMSPGLGSVAVLGGGVAGLTAAHELAERGYRVTVYERNDTPGGKARSMDVPGTGTGGRLPLPGEHGFRFFPGFYRNLPDTLRRIPYPNKSGSVHGNLVNATECLVARDCGRPNLRFPVRTLLSLPVPESLLPSALVESVAGLLDTALNLPPSEIVHFLGRLLVHITSCELRRIEQWERVPWWEFIRADAMSREYQQLLGVGITRDLVAVRAEVASTRTVGRLIQAFIYNLLGRGNDGEIDRVLNAPTSEAWITPWEDHLRGLGVEFEFATEVEEFVYDGGRITGVQVRSTRGPASRTAVADHYISAMPVQDARAAWGVDLRAADPQLERCDRLRTAWMVGVQFYLRTRMPLVHGHVIHVDSPWALTSVSQAQFWKGRDFHSTYGDGEVADCLSVDVSAWDKPGILYGKPGVKCTPDEVRQEVWAQLKAGLNGAGQRVLTDTDLHSWFMDPAVTGLGGPSPSNREQLLIHPVGTWYDRPSSRTAVPNLFLAGDYVATDIDLATMEGANESARQAVNALLDADGSTAPRCRIRRLYRPPELALLHRLDEIRYRSGLPHLFDCG</sequence>
<dbReference type="Pfam" id="PF01593">
    <property type="entry name" value="Amino_oxidase"/>
    <property type="match status" value="1"/>
</dbReference>
<name>A0A101NL28_9ACTN</name>
<comment type="caution">
    <text evidence="2">The sequence shown here is derived from an EMBL/GenBank/DDBJ whole genome shotgun (WGS) entry which is preliminary data.</text>
</comment>
<proteinExistence type="predicted"/>
<evidence type="ECO:0000313" key="2">
    <source>
        <dbReference type="EMBL" id="KUM95229.1"/>
    </source>
</evidence>
<dbReference type="Proteomes" id="UP000054241">
    <property type="component" value="Unassembled WGS sequence"/>
</dbReference>
<dbReference type="Pfam" id="PF13450">
    <property type="entry name" value="NAD_binding_8"/>
    <property type="match status" value="1"/>
</dbReference>
<dbReference type="PANTHER" id="PTHR42923:SF46">
    <property type="entry name" value="AMINE OXIDASE"/>
    <property type="match status" value="1"/>
</dbReference>
<dbReference type="GO" id="GO:0016491">
    <property type="term" value="F:oxidoreductase activity"/>
    <property type="evidence" value="ECO:0007669"/>
    <property type="project" value="InterPro"/>
</dbReference>
<dbReference type="InterPro" id="IPR050464">
    <property type="entry name" value="Zeta_carotene_desat/Oxidored"/>
</dbReference>
<dbReference type="PRINTS" id="PR00419">
    <property type="entry name" value="ADXRDTASE"/>
</dbReference>
<dbReference type="InterPro" id="IPR002937">
    <property type="entry name" value="Amino_oxidase"/>
</dbReference>
<protein>
    <submittedName>
        <fullName evidence="2">FAD-dependent oxidoreductase</fullName>
    </submittedName>
</protein>
<evidence type="ECO:0000313" key="3">
    <source>
        <dbReference type="Proteomes" id="UP000054241"/>
    </source>
</evidence>
<dbReference type="SUPFAM" id="SSF51905">
    <property type="entry name" value="FAD/NAD(P)-binding domain"/>
    <property type="match status" value="1"/>
</dbReference>